<evidence type="ECO:0000256" key="10">
    <source>
        <dbReference type="SAM" id="SignalP"/>
    </source>
</evidence>
<reference evidence="12 13" key="1">
    <citation type="submission" date="2015-01" db="EMBL/GenBank/DDBJ databases">
        <title>Evolution of Trichinella species and genotypes.</title>
        <authorList>
            <person name="Korhonen P.K."/>
            <person name="Edoardo P."/>
            <person name="Giuseppe L.R."/>
            <person name="Gasser R.B."/>
        </authorList>
    </citation>
    <scope>NUCLEOTIDE SEQUENCE [LARGE SCALE GENOMIC DNA]</scope>
    <source>
        <strain evidence="12">ISS2496</strain>
    </source>
</reference>
<feature type="signal peptide" evidence="10">
    <location>
        <begin position="1"/>
        <end position="22"/>
    </location>
</feature>
<dbReference type="EMBL" id="JYDQ01000165">
    <property type="protein sequence ID" value="KRY12436.1"/>
    <property type="molecule type" value="Genomic_DNA"/>
</dbReference>
<keyword evidence="5" id="KW-0276">Fatty acid metabolism</keyword>
<keyword evidence="3" id="KW-0813">Transport</keyword>
<dbReference type="InterPro" id="IPR000542">
    <property type="entry name" value="Carn_acyl_trans"/>
</dbReference>
<dbReference type="UniPathway" id="UPA00659"/>
<keyword evidence="10" id="KW-0732">Signal</keyword>
<sequence>MLLILLTFYCLHIIVYIVIAVAAVCSKQADIDYDIEVADSFLTKMKAKLGDRLEFSQRSSEKINNNRDQQAHDLAYQFLERSKIPTMHFQDGLPRLPIPKLKYTCQNYLNGIRPFLNDEQFDAAKKLVDDFRHSSGERLNRELILWYRRNKHTSYIAEPWFDMYFRYRAALPINQNPFLVWKPYNESFNNDQLSVATNIVISACRFKRSLDYNCLQPEVYHFYPNKSNTPFFRNICSRLPGKLAWLIAFLMKAFPLDMSQYSFLFNTTRIPVMIKDQLNTNRSSKCIIVLRRGYFYSLTVFRKDGSLISPAEIHASLEYILKDNRPVAENPVGLLTTVGREQWSLLRSQLLMIDGNERSLLTIDGGLFVLNLDELQSVDPETVGKSFLHGDGINRWFDKSMQIIVHADGLAGVNFEHSWGDGVAVLRFMEDVYRDINLNAWIKPGQPTDASVDCSEFVEKLEFKLTKPIEEAIKVAGETYREWCDSLMLRTLQYQAMNRKYLKEKNLSPDAIMQTAIQIAFYRLHSKFVPTYESCSTAAFKHGRTEAVRPATMASNEFVQALLGSERNFAQLRILLEACSKQHSLLVKQAAMGKGFDRHLFAMKVLAERRGDRLPDLFIDDTYRTANHFTLSTSSLFSDVILLGGFGPVVHDGYGIGYSITDEQLGFLVTTYRLKRNAQQFCTSLEQSLNDIPLLKNRCLFNRTNAISGKSTFAKNDDAAENNSKTTEPPRWTPKKAWNESLASQYYITEEGKSMRTSVTTVQATMDETYLCIAAYNNYGFRLSNQTQVIGPMIVFPQAALSWKVASPDEITEESVSMLRLIEPKPDLVLIGVGNSEDVAQPDACPLFNYMNADGRFVIALLFPVRKMPKAGLIALTSNFDRALAHEMDSDVLATLAGVKAKSIPHAITRDQFLISKVLLKHYNERPSTIYFRPLMRYWFDSLHVFYLLEISNAVFTASILYDCCVFGSLE</sequence>
<dbReference type="InterPro" id="IPR042231">
    <property type="entry name" value="Cho/carn_acyl_trans_2"/>
</dbReference>
<evidence type="ECO:0000256" key="4">
    <source>
        <dbReference type="ARBA" id="ARBA00022679"/>
    </source>
</evidence>
<dbReference type="InterPro" id="IPR042572">
    <property type="entry name" value="Carn_acyl_trans_N"/>
</dbReference>
<dbReference type="Gene3D" id="1.10.275.20">
    <property type="entry name" value="Choline/Carnitine o-acyltransferase"/>
    <property type="match status" value="1"/>
</dbReference>
<dbReference type="InterPro" id="IPR007523">
    <property type="entry name" value="NDUFAF3/AAMDC"/>
</dbReference>
<evidence type="ECO:0000313" key="13">
    <source>
        <dbReference type="Proteomes" id="UP000054783"/>
    </source>
</evidence>
<dbReference type="STRING" id="990121.A0A0V0ZJ38"/>
<evidence type="ECO:0000259" key="11">
    <source>
        <dbReference type="Pfam" id="PF00755"/>
    </source>
</evidence>
<dbReference type="Pfam" id="PF00755">
    <property type="entry name" value="Carn_acyltransf"/>
    <property type="match status" value="1"/>
</dbReference>
<evidence type="ECO:0000256" key="7">
    <source>
        <dbReference type="ARBA" id="ARBA00023315"/>
    </source>
</evidence>
<dbReference type="Gene3D" id="3.40.1230.10">
    <property type="entry name" value="MTH938-like"/>
    <property type="match status" value="1"/>
</dbReference>
<evidence type="ECO:0000313" key="12">
    <source>
        <dbReference type="EMBL" id="KRY12436.1"/>
    </source>
</evidence>
<evidence type="ECO:0000256" key="8">
    <source>
        <dbReference type="ARBA" id="ARBA00048999"/>
    </source>
</evidence>
<dbReference type="InterPro" id="IPR039551">
    <property type="entry name" value="Cho/carn_acyl_trans"/>
</dbReference>
<dbReference type="PANTHER" id="PTHR22589">
    <property type="entry name" value="CARNITINE O-ACYLTRANSFERASE"/>
    <property type="match status" value="1"/>
</dbReference>
<dbReference type="PROSITE" id="PS00440">
    <property type="entry name" value="ACYLTRANSF_C_2"/>
    <property type="match status" value="1"/>
</dbReference>
<evidence type="ECO:0000256" key="1">
    <source>
        <dbReference type="ARBA" id="ARBA00005005"/>
    </source>
</evidence>
<dbReference type="PANTHER" id="PTHR22589:SF16">
    <property type="entry name" value="CARNITINE O-PALMITOYLTRANSFERASE 2, MITOCHONDRIAL"/>
    <property type="match status" value="1"/>
</dbReference>
<organism evidence="12 13">
    <name type="scientific">Trichinella patagoniensis</name>
    <dbReference type="NCBI Taxonomy" id="990121"/>
    <lineage>
        <taxon>Eukaryota</taxon>
        <taxon>Metazoa</taxon>
        <taxon>Ecdysozoa</taxon>
        <taxon>Nematoda</taxon>
        <taxon>Enoplea</taxon>
        <taxon>Dorylaimia</taxon>
        <taxon>Trichinellida</taxon>
        <taxon>Trichinellidae</taxon>
        <taxon>Trichinella</taxon>
    </lineage>
</organism>
<keyword evidence="6" id="KW-0443">Lipid metabolism</keyword>
<dbReference type="SUPFAM" id="SSF52777">
    <property type="entry name" value="CoA-dependent acyltransferases"/>
    <property type="match status" value="2"/>
</dbReference>
<evidence type="ECO:0000256" key="3">
    <source>
        <dbReference type="ARBA" id="ARBA00022448"/>
    </source>
</evidence>
<keyword evidence="4 12" id="KW-0808">Transferase</keyword>
<dbReference type="Gene3D" id="1.20.1280.180">
    <property type="match status" value="1"/>
</dbReference>
<comment type="similarity">
    <text evidence="2">Belongs to the carnitine/choline acetyltransferase family.</text>
</comment>
<protein>
    <submittedName>
        <fullName evidence="12">Carnitine O-palmitoyltransferase 2, mitochondrial</fullName>
    </submittedName>
</protein>
<dbReference type="Gene3D" id="3.30.559.10">
    <property type="entry name" value="Chloramphenicol acetyltransferase-like domain"/>
    <property type="match status" value="1"/>
</dbReference>
<comment type="pathway">
    <text evidence="1">Lipid metabolism; fatty acid beta-oxidation.</text>
</comment>
<dbReference type="SUPFAM" id="SSF64076">
    <property type="entry name" value="MTH938-like"/>
    <property type="match status" value="1"/>
</dbReference>
<keyword evidence="7" id="KW-0012">Acyltransferase</keyword>
<accession>A0A0V0ZJ38</accession>
<feature type="active site" description="Proton acceptor" evidence="9">
    <location>
        <position position="417"/>
    </location>
</feature>
<evidence type="ECO:0000256" key="5">
    <source>
        <dbReference type="ARBA" id="ARBA00022832"/>
    </source>
</evidence>
<proteinExistence type="inferred from homology"/>
<feature type="domain" description="Choline/carnitine acyltransferase" evidence="11">
    <location>
        <begin position="96"/>
        <end position="687"/>
    </location>
</feature>
<keyword evidence="13" id="KW-1185">Reference proteome</keyword>
<comment type="caution">
    <text evidence="12">The sequence shown here is derived from an EMBL/GenBank/DDBJ whole genome shotgun (WGS) entry which is preliminary data.</text>
</comment>
<evidence type="ECO:0000256" key="2">
    <source>
        <dbReference type="ARBA" id="ARBA00005232"/>
    </source>
</evidence>
<name>A0A0V0ZJ38_9BILA</name>
<evidence type="ECO:0000256" key="9">
    <source>
        <dbReference type="PIRSR" id="PIRSR600542-1"/>
    </source>
</evidence>
<dbReference type="Pfam" id="PF04430">
    <property type="entry name" value="DUF498"/>
    <property type="match status" value="1"/>
</dbReference>
<dbReference type="OrthoDB" id="240216at2759"/>
<dbReference type="AlphaFoldDB" id="A0A0V0ZJ38"/>
<dbReference type="Proteomes" id="UP000054783">
    <property type="component" value="Unassembled WGS sequence"/>
</dbReference>
<dbReference type="GO" id="GO:0004095">
    <property type="term" value="F:carnitine O-palmitoyltransferase activity"/>
    <property type="evidence" value="ECO:0007669"/>
    <property type="project" value="TreeGrafter"/>
</dbReference>
<feature type="chain" id="PRO_5006873753" evidence="10">
    <location>
        <begin position="23"/>
        <end position="971"/>
    </location>
</feature>
<dbReference type="Gene3D" id="3.30.559.70">
    <property type="entry name" value="Choline/Carnitine o-acyltransferase, domain 2"/>
    <property type="match status" value="1"/>
</dbReference>
<dbReference type="FunFam" id="1.10.275.20:FF:000001">
    <property type="entry name" value="carnitine O-palmitoyltransferase 2, mitochondrial"/>
    <property type="match status" value="1"/>
</dbReference>
<dbReference type="InterPro" id="IPR036748">
    <property type="entry name" value="MTH938-like_sf"/>
</dbReference>
<evidence type="ECO:0000256" key="6">
    <source>
        <dbReference type="ARBA" id="ARBA00023098"/>
    </source>
</evidence>
<dbReference type="GO" id="GO:0005739">
    <property type="term" value="C:mitochondrion"/>
    <property type="evidence" value="ECO:0007669"/>
    <property type="project" value="TreeGrafter"/>
</dbReference>
<comment type="catalytic activity">
    <reaction evidence="8">
        <text>4,8-dimethylnonanoyl-CoA + (R)-carnitine = O-4,8-dimethylnonanoyl-(R)-carnitine + CoA</text>
        <dbReference type="Rhea" id="RHEA:44860"/>
        <dbReference type="ChEBI" id="CHEBI:16347"/>
        <dbReference type="ChEBI" id="CHEBI:57287"/>
        <dbReference type="ChEBI" id="CHEBI:77061"/>
        <dbReference type="ChEBI" id="CHEBI:84654"/>
    </reaction>
</comment>
<dbReference type="GO" id="GO:0006635">
    <property type="term" value="P:fatty acid beta-oxidation"/>
    <property type="evidence" value="ECO:0007669"/>
    <property type="project" value="UniProtKB-UniPathway"/>
</dbReference>
<dbReference type="InterPro" id="IPR023213">
    <property type="entry name" value="CAT-like_dom_sf"/>
</dbReference>
<gene>
    <name evidence="12" type="primary">Dhps</name>
    <name evidence="12" type="ORF">T12_5062</name>
</gene>